<accession>A0A1W1UJD2</accession>
<keyword evidence="4" id="KW-1185">Reference proteome</keyword>
<organism evidence="3 4">
    <name type="scientific">Deinococcus hopiensis KR-140</name>
    <dbReference type="NCBI Taxonomy" id="695939"/>
    <lineage>
        <taxon>Bacteria</taxon>
        <taxon>Thermotogati</taxon>
        <taxon>Deinococcota</taxon>
        <taxon>Deinococci</taxon>
        <taxon>Deinococcales</taxon>
        <taxon>Deinococcaceae</taxon>
        <taxon>Deinococcus</taxon>
    </lineage>
</organism>
<evidence type="ECO:0000313" key="3">
    <source>
        <dbReference type="EMBL" id="SMB81152.1"/>
    </source>
</evidence>
<keyword evidence="2" id="KW-1133">Transmembrane helix</keyword>
<feature type="transmembrane region" description="Helical" evidence="2">
    <location>
        <begin position="105"/>
        <end position="125"/>
    </location>
</feature>
<sequence>MAWPSMRISRQRAPGNQKSKDAPFLASWRWISYRIPVPSPEALRVLAERLAGRAVRSGPDGRLQLVPYALRMAVLGKVLLSLLVTFAALLAVYMSAYAFSVPSSLLQAGQVALLLVAALVIGLVWRLPPQWLLPLLLIVGGLALLLLKQGGGF</sequence>
<protein>
    <submittedName>
        <fullName evidence="3">Uncharacterized protein</fullName>
    </submittedName>
</protein>
<evidence type="ECO:0000313" key="4">
    <source>
        <dbReference type="Proteomes" id="UP000192582"/>
    </source>
</evidence>
<proteinExistence type="predicted"/>
<keyword evidence="2" id="KW-0812">Transmembrane</keyword>
<feature type="region of interest" description="Disordered" evidence="1">
    <location>
        <begin position="1"/>
        <end position="20"/>
    </location>
</feature>
<dbReference type="Proteomes" id="UP000192582">
    <property type="component" value="Unassembled WGS sequence"/>
</dbReference>
<feature type="transmembrane region" description="Helical" evidence="2">
    <location>
        <begin position="68"/>
        <end position="93"/>
    </location>
</feature>
<reference evidence="3 4" key="1">
    <citation type="submission" date="2017-04" db="EMBL/GenBank/DDBJ databases">
        <authorList>
            <person name="Afonso C.L."/>
            <person name="Miller P.J."/>
            <person name="Scott M.A."/>
            <person name="Spackman E."/>
            <person name="Goraichik I."/>
            <person name="Dimitrov K.M."/>
            <person name="Suarez D.L."/>
            <person name="Swayne D.E."/>
        </authorList>
    </citation>
    <scope>NUCLEOTIDE SEQUENCE [LARGE SCALE GENOMIC DNA]</scope>
    <source>
        <strain evidence="3 4">KR-140</strain>
    </source>
</reference>
<name>A0A1W1UJD2_9DEIO</name>
<dbReference type="AlphaFoldDB" id="A0A1W1UJD2"/>
<evidence type="ECO:0000256" key="2">
    <source>
        <dbReference type="SAM" id="Phobius"/>
    </source>
</evidence>
<evidence type="ECO:0000256" key="1">
    <source>
        <dbReference type="SAM" id="MobiDB-lite"/>
    </source>
</evidence>
<dbReference type="EMBL" id="FWWU01000005">
    <property type="protein sequence ID" value="SMB81152.1"/>
    <property type="molecule type" value="Genomic_DNA"/>
</dbReference>
<gene>
    <name evidence="3" type="ORF">SAMN00790413_04483</name>
</gene>
<feature type="transmembrane region" description="Helical" evidence="2">
    <location>
        <begin position="131"/>
        <end position="147"/>
    </location>
</feature>
<keyword evidence="2" id="KW-0472">Membrane</keyword>